<evidence type="ECO:0000313" key="1">
    <source>
        <dbReference type="EMBL" id="PKD31447.1"/>
    </source>
</evidence>
<evidence type="ECO:0000313" key="2">
    <source>
        <dbReference type="Proteomes" id="UP000233425"/>
    </source>
</evidence>
<dbReference type="RefSeq" id="WP_101028887.1">
    <property type="nucleotide sequence ID" value="NZ_CABMMZ010000039.1"/>
</dbReference>
<dbReference type="AlphaFoldDB" id="A0A2N0UWT1"/>
<gene>
    <name evidence="1" type="ORF">RBATCC27255_00827</name>
</gene>
<name>A0A2N0UWT1_9FIRM</name>
<reference evidence="1" key="1">
    <citation type="journal article" date="2018" name="Environ. Microbiol.">
        <title>Sporulation capability and amylosome conservation among diverse human colonic and rumen isolates of the keystone starch-degrader Ruminococcus bromii.</title>
        <authorList>
            <person name="Mukhopadhya I."/>
            <person name="Morais S."/>
            <person name="Laverde-Gomez J."/>
            <person name="Sheridan P.O."/>
            <person name="Walker A.W."/>
            <person name="Kelly W."/>
            <person name="Klieve A.V."/>
            <person name="Ouwerkerk D."/>
            <person name="Duncan S.H."/>
            <person name="Louis P."/>
            <person name="Koropatkin N."/>
            <person name="Cockburn D."/>
            <person name="Kibler R."/>
            <person name="Cooper P.J."/>
            <person name="Sandoval C."/>
            <person name="Crost E."/>
            <person name="Juge N."/>
            <person name="Bayer E.A."/>
            <person name="Flint H.J."/>
        </authorList>
    </citation>
    <scope>NUCLEOTIDE SEQUENCE [LARGE SCALE GENOMIC DNA]</scope>
    <source>
        <strain evidence="1">ATCC 27255</strain>
    </source>
</reference>
<accession>A0A2N0UWT1</accession>
<dbReference type="InterPro" id="IPR009711">
    <property type="entry name" value="UPF0473"/>
</dbReference>
<dbReference type="Pfam" id="PF06949">
    <property type="entry name" value="DUF1292"/>
    <property type="match status" value="1"/>
</dbReference>
<proteinExistence type="predicted"/>
<comment type="caution">
    <text evidence="1">The sequence shown here is derived from an EMBL/GenBank/DDBJ whole genome shotgun (WGS) entry which is preliminary data.</text>
</comment>
<organism evidence="1 2">
    <name type="scientific">Ruminococcus bromii</name>
    <dbReference type="NCBI Taxonomy" id="40518"/>
    <lineage>
        <taxon>Bacteria</taxon>
        <taxon>Bacillati</taxon>
        <taxon>Bacillota</taxon>
        <taxon>Clostridia</taxon>
        <taxon>Eubacteriales</taxon>
        <taxon>Oscillospiraceae</taxon>
        <taxon>Ruminococcus</taxon>
    </lineage>
</organism>
<dbReference type="EMBL" id="NNSR01000039">
    <property type="protein sequence ID" value="PKD31447.1"/>
    <property type="molecule type" value="Genomic_DNA"/>
</dbReference>
<protein>
    <recommendedName>
        <fullName evidence="3">DUF1292 domain-containing protein</fullName>
    </recommendedName>
</protein>
<evidence type="ECO:0008006" key="3">
    <source>
        <dbReference type="Google" id="ProtNLM"/>
    </source>
</evidence>
<dbReference type="Proteomes" id="UP000233425">
    <property type="component" value="Unassembled WGS sequence"/>
</dbReference>
<keyword evidence="2" id="KW-1185">Reference proteome</keyword>
<sequence length="98" mass="11553">MADTKNEIMNEEDQGMLITLEDENGQEVEFEFLDVIEFEGTEYIILIENDEDADEVVILQINQIDEETEEYVSIDDEDTLNKVFELFKKKYEGDINFE</sequence>